<gene>
    <name evidence="1" type="ORF">FHS56_000721</name>
</gene>
<accession>A0A846MP49</accession>
<dbReference type="SUPFAM" id="SSF48452">
    <property type="entry name" value="TPR-like"/>
    <property type="match status" value="1"/>
</dbReference>
<dbReference type="Pfam" id="PF12771">
    <property type="entry name" value="SusD-like_2"/>
    <property type="match status" value="1"/>
</dbReference>
<evidence type="ECO:0000313" key="1">
    <source>
        <dbReference type="EMBL" id="NIK73235.1"/>
    </source>
</evidence>
<dbReference type="RefSeq" id="WP_166918496.1">
    <property type="nucleotide sequence ID" value="NZ_JAASRN010000001.1"/>
</dbReference>
<evidence type="ECO:0008006" key="3">
    <source>
        <dbReference type="Google" id="ProtNLM"/>
    </source>
</evidence>
<protein>
    <recommendedName>
        <fullName evidence="3">SusD/RagB family nutrient-binding outer membrane lipoprotein</fullName>
    </recommendedName>
</protein>
<reference evidence="1 2" key="1">
    <citation type="submission" date="2020-03" db="EMBL/GenBank/DDBJ databases">
        <title>Genomic Encyclopedia of Type Strains, Phase IV (KMG-IV): sequencing the most valuable type-strain genomes for metagenomic binning, comparative biology and taxonomic classification.</title>
        <authorList>
            <person name="Goeker M."/>
        </authorList>
    </citation>
    <scope>NUCLEOTIDE SEQUENCE [LARGE SCALE GENOMIC DNA]</scope>
    <source>
        <strain evidence="1 2">DSM 5718</strain>
    </source>
</reference>
<keyword evidence="2" id="KW-1185">Reference proteome</keyword>
<evidence type="ECO:0000313" key="2">
    <source>
        <dbReference type="Proteomes" id="UP000537126"/>
    </source>
</evidence>
<dbReference type="EMBL" id="JAASRN010000001">
    <property type="protein sequence ID" value="NIK73235.1"/>
    <property type="molecule type" value="Genomic_DNA"/>
</dbReference>
<dbReference type="Proteomes" id="UP000537126">
    <property type="component" value="Unassembled WGS sequence"/>
</dbReference>
<dbReference type="AlphaFoldDB" id="A0A846MP49"/>
<organism evidence="1 2">
    <name type="scientific">Thermonema lapsum</name>
    <dbReference type="NCBI Taxonomy" id="28195"/>
    <lineage>
        <taxon>Bacteria</taxon>
        <taxon>Pseudomonadati</taxon>
        <taxon>Bacteroidota</taxon>
        <taxon>Cytophagia</taxon>
        <taxon>Cytophagales</taxon>
        <taxon>Thermonemataceae</taxon>
        <taxon>Thermonema</taxon>
    </lineage>
</organism>
<comment type="caution">
    <text evidence="1">The sequence shown here is derived from an EMBL/GenBank/DDBJ whole genome shotgun (WGS) entry which is preliminary data.</text>
</comment>
<name>A0A846MP49_9BACT</name>
<proteinExistence type="predicted"/>
<dbReference type="PROSITE" id="PS51257">
    <property type="entry name" value="PROKAR_LIPOPROTEIN"/>
    <property type="match status" value="1"/>
</dbReference>
<sequence length="478" mass="53346">MKRANKILALVALFLLTISYGCKDLTKLNENPKVPSKVPSETLFANAVRNLSDQLATPNVNSGIFRLLAQQWAQTTYIDESNYDLATRNIPQNFWNRIYLGVIKNLREAKRLYAEEKYAAGTTDAKIRANREAITELVEVYAWHILVFTYGDIPYSQAMDINNPQPAYDDAYDIVRNLLTRIDAAYAKLDNGYEAFGAYDLIYGDDINLWKKFAASLKLRIAMLLADVPGFNAQAAVEDAVSKGVFTSQAERAAFRYLSAPPNTNPVWVDLVQSGRKDFVAANTLVDSMNAKSDPRVPFYFTKDASGGYSGGIYGDNNNYATYSKPSDIVTAPNAEHILLDYVEVEFLLAAAVERGYNVGGAASSHFKNAVIASAEYWGVDHPAASAFASGLPYSGTTDIGEQMWVAMYNRGWEAWTYWRFFDAPTLEAPPDAQWPVVPVRYPYPVQEQNLNEANWRAAVQKIGGDDIPTVKLFWDRN</sequence>
<dbReference type="Gene3D" id="1.25.40.390">
    <property type="match status" value="1"/>
</dbReference>
<dbReference type="InterPro" id="IPR011990">
    <property type="entry name" value="TPR-like_helical_dom_sf"/>
</dbReference>
<dbReference type="InterPro" id="IPR041662">
    <property type="entry name" value="SusD-like_2"/>
</dbReference>